<name>A0A419W2H7_9BACT</name>
<organism evidence="8 9">
    <name type="scientific">Mangrovibacterium diazotrophicum</name>
    <dbReference type="NCBI Taxonomy" id="1261403"/>
    <lineage>
        <taxon>Bacteria</taxon>
        <taxon>Pseudomonadati</taxon>
        <taxon>Bacteroidota</taxon>
        <taxon>Bacteroidia</taxon>
        <taxon>Marinilabiliales</taxon>
        <taxon>Prolixibacteraceae</taxon>
        <taxon>Mangrovibacterium</taxon>
    </lineage>
</organism>
<dbReference type="RefSeq" id="WP_211337937.1">
    <property type="nucleotide sequence ID" value="NZ_RAPN01000001.1"/>
</dbReference>
<evidence type="ECO:0000313" key="9">
    <source>
        <dbReference type="Proteomes" id="UP000283387"/>
    </source>
</evidence>
<protein>
    <submittedName>
        <fullName evidence="8">Site-specific recombinase XerD</fullName>
    </submittedName>
</protein>
<dbReference type="InterPro" id="IPR013762">
    <property type="entry name" value="Integrase-like_cat_sf"/>
</dbReference>
<evidence type="ECO:0000256" key="1">
    <source>
        <dbReference type="ARBA" id="ARBA00008857"/>
    </source>
</evidence>
<keyword evidence="2" id="KW-0229">DNA integration</keyword>
<dbReference type="Gene3D" id="1.10.150.130">
    <property type="match status" value="1"/>
</dbReference>
<evidence type="ECO:0000259" key="7">
    <source>
        <dbReference type="PROSITE" id="PS51900"/>
    </source>
</evidence>
<dbReference type="PANTHER" id="PTHR30349:SF64">
    <property type="entry name" value="PROPHAGE INTEGRASE INTD-RELATED"/>
    <property type="match status" value="1"/>
</dbReference>
<evidence type="ECO:0000256" key="3">
    <source>
        <dbReference type="ARBA" id="ARBA00023125"/>
    </source>
</evidence>
<reference evidence="8 9" key="1">
    <citation type="submission" date="2018-09" db="EMBL/GenBank/DDBJ databases">
        <title>Genomic Encyclopedia of Archaeal and Bacterial Type Strains, Phase II (KMG-II): from individual species to whole genera.</title>
        <authorList>
            <person name="Goeker M."/>
        </authorList>
    </citation>
    <scope>NUCLEOTIDE SEQUENCE [LARGE SCALE GENOMIC DNA]</scope>
    <source>
        <strain evidence="8 9">DSM 27148</strain>
    </source>
</reference>
<gene>
    <name evidence="8" type="ORF">BC643_0002</name>
</gene>
<dbReference type="InterPro" id="IPR002104">
    <property type="entry name" value="Integrase_catalytic"/>
</dbReference>
<keyword evidence="4" id="KW-0233">DNA recombination</keyword>
<keyword evidence="3 5" id="KW-0238">DNA-binding</keyword>
<evidence type="ECO:0000256" key="5">
    <source>
        <dbReference type="PROSITE-ProRule" id="PRU01248"/>
    </source>
</evidence>
<evidence type="ECO:0000259" key="6">
    <source>
        <dbReference type="PROSITE" id="PS51898"/>
    </source>
</evidence>
<sequence length="387" mass="45156">MPEQRQIKLSYTTHRQQAVVRIDFAYDAELAERMKMIDHARWSQSMSAWYVPQEHFDLHLFFEAFRGKAWVDYEGLKIPAPAPPSASAPPTVKAKNQRSQQVDVPPGYQEMLEQKRYSLNTQKIYISYMRDFTSMFHKFDLKDVTKDQINRYILWLIREKGISASQQNQRINAIKFYYEKVLGRPGEYYDIERPRKSFDLPKVLSENEVLAILRATENIKHKAILGTIYSAGLRRSELINLRIQDVQFDKHILYIRGAKGKKDRTSLLSDSIGIVLQRYMQKEKPNYWLFESPGRTKYSTTSIARILHAAVEKAGIRKRVTPHMLRHSFATHMLEQGVDIRYIQTILGHESSKTTEIYTHVSTKSLAKIKSPLDMILKDKTQNNNDL</sequence>
<dbReference type="InterPro" id="IPR004107">
    <property type="entry name" value="Integrase_SAM-like_N"/>
</dbReference>
<accession>A0A419W2H7</accession>
<dbReference type="InterPro" id="IPR044068">
    <property type="entry name" value="CB"/>
</dbReference>
<dbReference type="GO" id="GO:0003677">
    <property type="term" value="F:DNA binding"/>
    <property type="evidence" value="ECO:0007669"/>
    <property type="project" value="UniProtKB-UniRule"/>
</dbReference>
<dbReference type="InterPro" id="IPR011010">
    <property type="entry name" value="DNA_brk_join_enz"/>
</dbReference>
<dbReference type="PROSITE" id="PS51900">
    <property type="entry name" value="CB"/>
    <property type="match status" value="1"/>
</dbReference>
<dbReference type="Pfam" id="PF00589">
    <property type="entry name" value="Phage_integrase"/>
    <property type="match status" value="1"/>
</dbReference>
<comment type="caution">
    <text evidence="8">The sequence shown here is derived from an EMBL/GenBank/DDBJ whole genome shotgun (WGS) entry which is preliminary data.</text>
</comment>
<dbReference type="Proteomes" id="UP000283387">
    <property type="component" value="Unassembled WGS sequence"/>
</dbReference>
<dbReference type="AlphaFoldDB" id="A0A419W2H7"/>
<dbReference type="GO" id="GO:0006310">
    <property type="term" value="P:DNA recombination"/>
    <property type="evidence" value="ECO:0007669"/>
    <property type="project" value="UniProtKB-KW"/>
</dbReference>
<dbReference type="InterPro" id="IPR050090">
    <property type="entry name" value="Tyrosine_recombinase_XerCD"/>
</dbReference>
<dbReference type="PROSITE" id="PS51898">
    <property type="entry name" value="TYR_RECOMBINASE"/>
    <property type="match status" value="1"/>
</dbReference>
<dbReference type="PANTHER" id="PTHR30349">
    <property type="entry name" value="PHAGE INTEGRASE-RELATED"/>
    <property type="match status" value="1"/>
</dbReference>
<dbReference type="GO" id="GO:0015074">
    <property type="term" value="P:DNA integration"/>
    <property type="evidence" value="ECO:0007669"/>
    <property type="project" value="UniProtKB-KW"/>
</dbReference>
<dbReference type="EMBL" id="RAPN01000001">
    <property type="protein sequence ID" value="RKD89671.1"/>
    <property type="molecule type" value="Genomic_DNA"/>
</dbReference>
<evidence type="ECO:0000256" key="4">
    <source>
        <dbReference type="ARBA" id="ARBA00023172"/>
    </source>
</evidence>
<feature type="domain" description="Core-binding (CB)" evidence="7">
    <location>
        <begin position="99"/>
        <end position="182"/>
    </location>
</feature>
<dbReference type="SUPFAM" id="SSF56349">
    <property type="entry name" value="DNA breaking-rejoining enzymes"/>
    <property type="match status" value="1"/>
</dbReference>
<feature type="domain" description="Tyr recombinase" evidence="6">
    <location>
        <begin position="199"/>
        <end position="371"/>
    </location>
</feature>
<comment type="similarity">
    <text evidence="1">Belongs to the 'phage' integrase family.</text>
</comment>
<dbReference type="InterPro" id="IPR010998">
    <property type="entry name" value="Integrase_recombinase_N"/>
</dbReference>
<dbReference type="Pfam" id="PF13495">
    <property type="entry name" value="Phage_int_SAM_4"/>
    <property type="match status" value="1"/>
</dbReference>
<dbReference type="NCBIfam" id="NF040815">
    <property type="entry name" value="recomb_XerA_Arch"/>
    <property type="match status" value="1"/>
</dbReference>
<evidence type="ECO:0000256" key="2">
    <source>
        <dbReference type="ARBA" id="ARBA00022908"/>
    </source>
</evidence>
<keyword evidence="9" id="KW-1185">Reference proteome</keyword>
<evidence type="ECO:0000313" key="8">
    <source>
        <dbReference type="EMBL" id="RKD89671.1"/>
    </source>
</evidence>
<dbReference type="Gene3D" id="1.10.443.10">
    <property type="entry name" value="Intergrase catalytic core"/>
    <property type="match status" value="1"/>
</dbReference>
<proteinExistence type="inferred from homology"/>